<sequence>MPPKPLFKKRRRSESAKAKTQQRSKLKKTLLSKAAQYSIECESDVFVMIRVKRTGQRYIFDSSPSEKWLPCMAELSGYYPTPITATLEDVVSRHSDHPELGRQDDSTYVSSTDTGAVLTLLSHSGLAGHQTT</sequence>
<gene>
    <name evidence="2" type="ORF">ASPFODRAFT_44524</name>
</gene>
<dbReference type="SUPFAM" id="SSF55455">
    <property type="entry name" value="SRF-like"/>
    <property type="match status" value="1"/>
</dbReference>
<dbReference type="Proteomes" id="UP000184063">
    <property type="component" value="Unassembled WGS sequence"/>
</dbReference>
<evidence type="ECO:0000313" key="2">
    <source>
        <dbReference type="EMBL" id="OJZ88797.1"/>
    </source>
</evidence>
<evidence type="ECO:0000256" key="1">
    <source>
        <dbReference type="SAM" id="MobiDB-lite"/>
    </source>
</evidence>
<dbReference type="InterPro" id="IPR036879">
    <property type="entry name" value="TF_MADSbox_sf"/>
</dbReference>
<dbReference type="VEuPathDB" id="FungiDB:ASPFODRAFT_44524"/>
<feature type="region of interest" description="Disordered" evidence="1">
    <location>
        <begin position="1"/>
        <end position="27"/>
    </location>
</feature>
<dbReference type="GO" id="GO:0045944">
    <property type="term" value="P:positive regulation of transcription by RNA polymerase II"/>
    <property type="evidence" value="ECO:0007669"/>
    <property type="project" value="UniProtKB-ARBA"/>
</dbReference>
<proteinExistence type="predicted"/>
<protein>
    <submittedName>
        <fullName evidence="2">Uncharacterized protein</fullName>
    </submittedName>
</protein>
<reference evidence="3" key="1">
    <citation type="journal article" date="2017" name="Genome Biol.">
        <title>Comparative genomics reveals high biological diversity and specific adaptations in the industrially and medically important fungal genus Aspergillus.</title>
        <authorList>
            <person name="de Vries R.P."/>
            <person name="Riley R."/>
            <person name="Wiebenga A."/>
            <person name="Aguilar-Osorio G."/>
            <person name="Amillis S."/>
            <person name="Uchima C.A."/>
            <person name="Anderluh G."/>
            <person name="Asadollahi M."/>
            <person name="Askin M."/>
            <person name="Barry K."/>
            <person name="Battaglia E."/>
            <person name="Bayram O."/>
            <person name="Benocci T."/>
            <person name="Braus-Stromeyer S.A."/>
            <person name="Caldana C."/>
            <person name="Canovas D."/>
            <person name="Cerqueira G.C."/>
            <person name="Chen F."/>
            <person name="Chen W."/>
            <person name="Choi C."/>
            <person name="Clum A."/>
            <person name="Dos Santos R.A."/>
            <person name="Damasio A.R."/>
            <person name="Diallinas G."/>
            <person name="Emri T."/>
            <person name="Fekete E."/>
            <person name="Flipphi M."/>
            <person name="Freyberg S."/>
            <person name="Gallo A."/>
            <person name="Gournas C."/>
            <person name="Habgood R."/>
            <person name="Hainaut M."/>
            <person name="Harispe M.L."/>
            <person name="Henrissat B."/>
            <person name="Hilden K.S."/>
            <person name="Hope R."/>
            <person name="Hossain A."/>
            <person name="Karabika E."/>
            <person name="Karaffa L."/>
            <person name="Karanyi Z."/>
            <person name="Krasevec N."/>
            <person name="Kuo A."/>
            <person name="Kusch H."/>
            <person name="LaButti K."/>
            <person name="Lagendijk E.L."/>
            <person name="Lapidus A."/>
            <person name="Levasseur A."/>
            <person name="Lindquist E."/>
            <person name="Lipzen A."/>
            <person name="Logrieco A.F."/>
            <person name="MacCabe A."/>
            <person name="Maekelae M.R."/>
            <person name="Malavazi I."/>
            <person name="Melin P."/>
            <person name="Meyer V."/>
            <person name="Mielnichuk N."/>
            <person name="Miskei M."/>
            <person name="Molnar A.P."/>
            <person name="Mule G."/>
            <person name="Ngan C.Y."/>
            <person name="Orejas M."/>
            <person name="Orosz E."/>
            <person name="Ouedraogo J.P."/>
            <person name="Overkamp K.M."/>
            <person name="Park H.-S."/>
            <person name="Perrone G."/>
            <person name="Piumi F."/>
            <person name="Punt P.J."/>
            <person name="Ram A.F."/>
            <person name="Ramon A."/>
            <person name="Rauscher S."/>
            <person name="Record E."/>
            <person name="Riano-Pachon D.M."/>
            <person name="Robert V."/>
            <person name="Roehrig J."/>
            <person name="Ruller R."/>
            <person name="Salamov A."/>
            <person name="Salih N.S."/>
            <person name="Samson R.A."/>
            <person name="Sandor E."/>
            <person name="Sanguinetti M."/>
            <person name="Schuetze T."/>
            <person name="Sepcic K."/>
            <person name="Shelest E."/>
            <person name="Sherlock G."/>
            <person name="Sophianopoulou V."/>
            <person name="Squina F.M."/>
            <person name="Sun H."/>
            <person name="Susca A."/>
            <person name="Todd R.B."/>
            <person name="Tsang A."/>
            <person name="Unkles S.E."/>
            <person name="van de Wiele N."/>
            <person name="van Rossen-Uffink D."/>
            <person name="Oliveira J.V."/>
            <person name="Vesth T.C."/>
            <person name="Visser J."/>
            <person name="Yu J.-H."/>
            <person name="Zhou M."/>
            <person name="Andersen M.R."/>
            <person name="Archer D.B."/>
            <person name="Baker S.E."/>
            <person name="Benoit I."/>
            <person name="Brakhage A.A."/>
            <person name="Braus G.H."/>
            <person name="Fischer R."/>
            <person name="Frisvad J.C."/>
            <person name="Goldman G.H."/>
            <person name="Houbraken J."/>
            <person name="Oakley B."/>
            <person name="Pocsi I."/>
            <person name="Scazzocchio C."/>
            <person name="Seiboth B."/>
            <person name="vanKuyk P.A."/>
            <person name="Wortman J."/>
            <person name="Dyer P.S."/>
            <person name="Grigoriev I.V."/>
        </authorList>
    </citation>
    <scope>NUCLEOTIDE SEQUENCE [LARGE SCALE GENOMIC DNA]</scope>
    <source>
        <strain evidence="3">CBS 106.47</strain>
    </source>
</reference>
<dbReference type="AlphaFoldDB" id="A0A1M3TPK1"/>
<evidence type="ECO:0000313" key="3">
    <source>
        <dbReference type="Proteomes" id="UP000184063"/>
    </source>
</evidence>
<dbReference type="GO" id="GO:0003677">
    <property type="term" value="F:DNA binding"/>
    <property type="evidence" value="ECO:0007669"/>
    <property type="project" value="InterPro"/>
</dbReference>
<dbReference type="EMBL" id="KV878239">
    <property type="protein sequence ID" value="OJZ88797.1"/>
    <property type="molecule type" value="Genomic_DNA"/>
</dbReference>
<organism evidence="2 3">
    <name type="scientific">Aspergillus luchuensis (strain CBS 106.47)</name>
    <dbReference type="NCBI Taxonomy" id="1137211"/>
    <lineage>
        <taxon>Eukaryota</taxon>
        <taxon>Fungi</taxon>
        <taxon>Dikarya</taxon>
        <taxon>Ascomycota</taxon>
        <taxon>Pezizomycotina</taxon>
        <taxon>Eurotiomycetes</taxon>
        <taxon>Eurotiomycetidae</taxon>
        <taxon>Eurotiales</taxon>
        <taxon>Aspergillaceae</taxon>
        <taxon>Aspergillus</taxon>
        <taxon>Aspergillus subgen. Circumdati</taxon>
    </lineage>
</organism>
<feature type="compositionally biased region" description="Basic residues" evidence="1">
    <location>
        <begin position="1"/>
        <end position="12"/>
    </location>
</feature>
<dbReference type="GO" id="GO:0046983">
    <property type="term" value="F:protein dimerization activity"/>
    <property type="evidence" value="ECO:0007669"/>
    <property type="project" value="InterPro"/>
</dbReference>
<accession>A0A1M3TPK1</accession>
<name>A0A1M3TPK1_ASPLC</name>